<sequence>MPKPRRHRSTIPLVILLVVLVLMIIGGGIFAYVQYQYAHKDYGTSPNTLSSNPLCDKVSGPAKERARTTNPDKAELREYDNGSQIAWCGWRQTKGKDGEGQRFLQVELADSTTSTDTRRAEDLVERLELAKRYAGGDMQVDKLDGLGDEAYFGVKKPATTSITTIEVQVGARNANGFVKVTYSGFDVGTFSKRQPNLDDLKTAAVAIAQDALR</sequence>
<keyword evidence="1" id="KW-0472">Membrane</keyword>
<keyword evidence="1" id="KW-0812">Transmembrane</keyword>
<organism evidence="2 3">
    <name type="scientific">Crossiella cryophila</name>
    <dbReference type="NCBI Taxonomy" id="43355"/>
    <lineage>
        <taxon>Bacteria</taxon>
        <taxon>Bacillati</taxon>
        <taxon>Actinomycetota</taxon>
        <taxon>Actinomycetes</taxon>
        <taxon>Pseudonocardiales</taxon>
        <taxon>Pseudonocardiaceae</taxon>
        <taxon>Crossiella</taxon>
    </lineage>
</organism>
<feature type="transmembrane region" description="Helical" evidence="1">
    <location>
        <begin position="12"/>
        <end position="33"/>
    </location>
</feature>
<evidence type="ECO:0008006" key="4">
    <source>
        <dbReference type="Google" id="ProtNLM"/>
    </source>
</evidence>
<name>A0A7W7C477_9PSEU</name>
<reference evidence="2 3" key="1">
    <citation type="submission" date="2020-08" db="EMBL/GenBank/DDBJ databases">
        <title>Sequencing the genomes of 1000 actinobacteria strains.</title>
        <authorList>
            <person name="Klenk H.-P."/>
        </authorList>
    </citation>
    <scope>NUCLEOTIDE SEQUENCE [LARGE SCALE GENOMIC DNA]</scope>
    <source>
        <strain evidence="2 3">DSM 44230</strain>
    </source>
</reference>
<evidence type="ECO:0000256" key="1">
    <source>
        <dbReference type="SAM" id="Phobius"/>
    </source>
</evidence>
<evidence type="ECO:0000313" key="3">
    <source>
        <dbReference type="Proteomes" id="UP000533598"/>
    </source>
</evidence>
<dbReference type="Proteomes" id="UP000533598">
    <property type="component" value="Unassembled WGS sequence"/>
</dbReference>
<evidence type="ECO:0000313" key="2">
    <source>
        <dbReference type="EMBL" id="MBB4674218.1"/>
    </source>
</evidence>
<keyword evidence="1" id="KW-1133">Transmembrane helix</keyword>
<protein>
    <recommendedName>
        <fullName evidence="4">DUF3558 domain-containing protein</fullName>
    </recommendedName>
</protein>
<accession>A0A7W7C477</accession>
<dbReference type="RefSeq" id="WP_185000236.1">
    <property type="nucleotide sequence ID" value="NZ_BAAAUI010000011.1"/>
</dbReference>
<dbReference type="AlphaFoldDB" id="A0A7W7C477"/>
<comment type="caution">
    <text evidence="2">The sequence shown here is derived from an EMBL/GenBank/DDBJ whole genome shotgun (WGS) entry which is preliminary data.</text>
</comment>
<proteinExistence type="predicted"/>
<keyword evidence="3" id="KW-1185">Reference proteome</keyword>
<gene>
    <name evidence="2" type="ORF">HNR67_000336</name>
</gene>
<dbReference type="EMBL" id="JACHMH010000001">
    <property type="protein sequence ID" value="MBB4674218.1"/>
    <property type="molecule type" value="Genomic_DNA"/>
</dbReference>